<dbReference type="OrthoDB" id="158357at2759"/>
<feature type="region of interest" description="Disordered" evidence="5">
    <location>
        <begin position="400"/>
        <end position="421"/>
    </location>
</feature>
<feature type="compositionally biased region" description="Low complexity" evidence="5">
    <location>
        <begin position="256"/>
        <end position="278"/>
    </location>
</feature>
<dbReference type="EMBL" id="BSXU01000911">
    <property type="protein sequence ID" value="GMG22079.1"/>
    <property type="molecule type" value="Genomic_DNA"/>
</dbReference>
<gene>
    <name evidence="7" type="ORF">Amon01_000248000</name>
</gene>
<feature type="region of interest" description="Disordered" evidence="5">
    <location>
        <begin position="241"/>
        <end position="287"/>
    </location>
</feature>
<protein>
    <submittedName>
        <fullName evidence="7">Unnamed protein product</fullName>
    </submittedName>
</protein>
<dbReference type="SUPFAM" id="SSF57903">
    <property type="entry name" value="FYVE/PHD zinc finger"/>
    <property type="match status" value="1"/>
</dbReference>
<dbReference type="GO" id="GO:0032266">
    <property type="term" value="F:phosphatidylinositol-3-phosphate binding"/>
    <property type="evidence" value="ECO:0007669"/>
    <property type="project" value="UniProtKB-ARBA"/>
</dbReference>
<dbReference type="GO" id="GO:0000329">
    <property type="term" value="C:fungal-type vacuole membrane"/>
    <property type="evidence" value="ECO:0007669"/>
    <property type="project" value="TreeGrafter"/>
</dbReference>
<dbReference type="InterPro" id="IPR027410">
    <property type="entry name" value="TCP-1-like_intermed_sf"/>
</dbReference>
<evidence type="ECO:0000256" key="2">
    <source>
        <dbReference type="ARBA" id="ARBA00022771"/>
    </source>
</evidence>
<dbReference type="GO" id="GO:0046854">
    <property type="term" value="P:phosphatidylinositol phosphate biosynthetic process"/>
    <property type="evidence" value="ECO:0007669"/>
    <property type="project" value="TreeGrafter"/>
</dbReference>
<dbReference type="InterPro" id="IPR013083">
    <property type="entry name" value="Znf_RING/FYVE/PHD"/>
</dbReference>
<dbReference type="InterPro" id="IPR017455">
    <property type="entry name" value="Znf_FYVE-rel"/>
</dbReference>
<feature type="compositionally biased region" description="Polar residues" evidence="5">
    <location>
        <begin position="313"/>
        <end position="359"/>
    </location>
</feature>
<keyword evidence="8" id="KW-1185">Reference proteome</keyword>
<feature type="domain" description="FYVE-type" evidence="6">
    <location>
        <begin position="64"/>
        <end position="123"/>
    </location>
</feature>
<dbReference type="FunFam" id="3.50.7.10:FF:000007">
    <property type="entry name" value="1-phosphatidylinositol 3-phosphate 5-kinase isoform X1"/>
    <property type="match status" value="1"/>
</dbReference>
<organism evidence="7 8">
    <name type="scientific">Ambrosiozyma monospora</name>
    <name type="common">Yeast</name>
    <name type="synonym">Endomycopsis monosporus</name>
    <dbReference type="NCBI Taxonomy" id="43982"/>
    <lineage>
        <taxon>Eukaryota</taxon>
        <taxon>Fungi</taxon>
        <taxon>Dikarya</taxon>
        <taxon>Ascomycota</taxon>
        <taxon>Saccharomycotina</taxon>
        <taxon>Pichiomycetes</taxon>
        <taxon>Pichiales</taxon>
        <taxon>Pichiaceae</taxon>
        <taxon>Ambrosiozyma</taxon>
    </lineage>
</organism>
<comment type="caution">
    <text evidence="7">The sequence shown here is derived from an EMBL/GenBank/DDBJ whole genome shotgun (WGS) entry which is preliminary data.</text>
</comment>
<evidence type="ECO:0000256" key="3">
    <source>
        <dbReference type="ARBA" id="ARBA00022833"/>
    </source>
</evidence>
<accession>A0A9W7DET3</accession>
<dbReference type="Pfam" id="PF01363">
    <property type="entry name" value="FYVE"/>
    <property type="match status" value="1"/>
</dbReference>
<evidence type="ECO:0000313" key="8">
    <source>
        <dbReference type="Proteomes" id="UP001165063"/>
    </source>
</evidence>
<dbReference type="AlphaFoldDB" id="A0A9W7DET3"/>
<reference evidence="7" key="1">
    <citation type="submission" date="2023-04" db="EMBL/GenBank/DDBJ databases">
        <title>Ambrosiozyma monospora NBRC 1965.</title>
        <authorList>
            <person name="Ichikawa N."/>
            <person name="Sato H."/>
            <person name="Tonouchi N."/>
        </authorList>
    </citation>
    <scope>NUCLEOTIDE SEQUENCE</scope>
    <source>
        <strain evidence="7">NBRC 1965</strain>
    </source>
</reference>
<dbReference type="SUPFAM" id="SSF52029">
    <property type="entry name" value="GroEL apical domain-like"/>
    <property type="match status" value="1"/>
</dbReference>
<dbReference type="InterPro" id="IPR027409">
    <property type="entry name" value="GroEL-like_apical_dom_sf"/>
</dbReference>
<feature type="compositionally biased region" description="Polar residues" evidence="5">
    <location>
        <begin position="139"/>
        <end position="167"/>
    </location>
</feature>
<feature type="compositionally biased region" description="Acidic residues" evidence="5">
    <location>
        <begin position="129"/>
        <end position="138"/>
    </location>
</feature>
<dbReference type="Gene3D" id="3.50.7.10">
    <property type="entry name" value="GroEL"/>
    <property type="match status" value="1"/>
</dbReference>
<sequence>MPQFGMQSSSSASTTQLNNQTHTVNSRPSMDTNYGDLTFNLMSKLSNKNLNQVSGLGRDYWLDDSSATKCRSCERKFTTFRRKHHCRICGKIFCGACTTFIDGSKFNVAGDMRTCQTCSQLADRYEEYPSSEEDDSMVDDNNSYQKASDTANSQRPSVDSKVSTPTVGDTRPYSTAPTPPPMMAIATTRKGEAVEIDIPRANSVSRKPRTGTLYNTRSTPFNLSSSIDQTLLGRASAHDINKLPSINAPPSLDRMSSYNSTNGNSNGGSTLSNTNSNNHNKKNQPLGFNFTQAVGNAASSIFNFANNSTATNLVRSGNSSNNATNEVTTPHHQGSTNVNSATASMHKINSTSTKFSGSTPDEFYEEDEDDEDDDLDYNSGASPLYGKSIHGLITPTAKESFRRHTSNTGTTTILSDSSEDSDDEHTMLEFMNNHQFNWPNRHGLPASANITMNSINPDNPNTSLVSNPGGFPSFAKNEDIHQQTGGITINKNRNMVRVSRSGNSRRVSNFHRLKRKTTNGRIVSDFAGSGATGNTGSQQNLFSGNRIASAAKFGFGTEDFEFLDDFLRAGESHAKQLVNEILTDRCIDNIGLWSQVLIKCLKKISNVTIELGIGEGFDVSNYIKIKKIPGASIQDTKLIDGLVFSKILPLRSMPTKISNPKIMLITFKIEYEQGDEIYSSLEPVIAQQDEFLKKLVTRIVALKPSMLLTTSSVNGYALKLLADQGIAVATEIKPKVINKLARLTKADVITSIDKLAMNPKLGRCGEFEQRMFVHENVKCTYFYFTGCNTDLGFTVVLRGSNKEILGRIKKCIPLMAYIYLNVKLESGLMRDQCLQASEYKFTEQFKPLIDVHINSYREAYDEFKNRLLSSSPWVSFKLPYILTKLEECINCIENNETMHAQFIEFYQKNYNKSDEPVSDAVTKQMSSYKDFFCVKIPDDYGLPFGDDDIYRIINENFAFKVEFLKSEIATLSKQWDHFWQIRRQIYLDPTCHQRIVTLFSMVSTKNATPCIGPDIHPIDFYWENDLSLGQFIEHICLHADDVCTDGCQLTLKDHFRSYVHGTGKVDVVLENNPHMIQGKENIIMSWSYCRICHNTTPALPLSDNAWKYSFGKYLELSFWCRASNILLSELNIPILKRYNWFHQNSNFSGSQSMISRLRSKPTILF</sequence>
<dbReference type="GO" id="GO:0000285">
    <property type="term" value="F:1-phosphatidylinositol-3-phosphate 5-kinase activity"/>
    <property type="evidence" value="ECO:0007669"/>
    <property type="project" value="TreeGrafter"/>
</dbReference>
<evidence type="ECO:0000259" key="6">
    <source>
        <dbReference type="PROSITE" id="PS50178"/>
    </source>
</evidence>
<dbReference type="GO" id="GO:0008270">
    <property type="term" value="F:zinc ion binding"/>
    <property type="evidence" value="ECO:0007669"/>
    <property type="project" value="UniProtKB-KW"/>
</dbReference>
<name>A0A9W7DET3_AMBMO</name>
<dbReference type="Gene3D" id="3.30.40.10">
    <property type="entry name" value="Zinc/RING finger domain, C3HC4 (zinc finger)"/>
    <property type="match status" value="1"/>
</dbReference>
<feature type="region of interest" description="Disordered" evidence="5">
    <location>
        <begin position="1"/>
        <end position="30"/>
    </location>
</feature>
<dbReference type="GO" id="GO:0005524">
    <property type="term" value="F:ATP binding"/>
    <property type="evidence" value="ECO:0007669"/>
    <property type="project" value="InterPro"/>
</dbReference>
<evidence type="ECO:0000313" key="7">
    <source>
        <dbReference type="EMBL" id="GMG22079.1"/>
    </source>
</evidence>
<dbReference type="GO" id="GO:0010008">
    <property type="term" value="C:endosome membrane"/>
    <property type="evidence" value="ECO:0007669"/>
    <property type="project" value="TreeGrafter"/>
</dbReference>
<dbReference type="Proteomes" id="UP001165063">
    <property type="component" value="Unassembled WGS sequence"/>
</dbReference>
<dbReference type="PANTHER" id="PTHR45748">
    <property type="entry name" value="1-PHOSPHATIDYLINOSITOL 3-PHOSPHATE 5-KINASE-RELATED"/>
    <property type="match status" value="1"/>
</dbReference>
<dbReference type="PANTHER" id="PTHR45748:SF7">
    <property type="entry name" value="1-PHOSPHATIDYLINOSITOL 3-PHOSPHATE 5-KINASE-RELATED"/>
    <property type="match status" value="1"/>
</dbReference>
<dbReference type="Pfam" id="PF00118">
    <property type="entry name" value="Cpn60_TCP1"/>
    <property type="match status" value="1"/>
</dbReference>
<feature type="region of interest" description="Disordered" evidence="5">
    <location>
        <begin position="126"/>
        <end position="181"/>
    </location>
</feature>
<proteinExistence type="predicted"/>
<evidence type="ECO:0000256" key="4">
    <source>
        <dbReference type="PROSITE-ProRule" id="PRU00091"/>
    </source>
</evidence>
<dbReference type="InterPro" id="IPR011011">
    <property type="entry name" value="Znf_FYVE_PHD"/>
</dbReference>
<feature type="compositionally biased region" description="Acidic residues" evidence="5">
    <location>
        <begin position="362"/>
        <end position="373"/>
    </location>
</feature>
<dbReference type="PROSITE" id="PS50178">
    <property type="entry name" value="ZF_FYVE"/>
    <property type="match status" value="1"/>
</dbReference>
<dbReference type="InterPro" id="IPR002423">
    <property type="entry name" value="Cpn60/GroEL/TCP-1"/>
</dbReference>
<evidence type="ECO:0000256" key="5">
    <source>
        <dbReference type="SAM" id="MobiDB-lite"/>
    </source>
</evidence>
<dbReference type="SMART" id="SM00064">
    <property type="entry name" value="FYVE"/>
    <property type="match status" value="1"/>
</dbReference>
<feature type="region of interest" description="Disordered" evidence="5">
    <location>
        <begin position="313"/>
        <end position="373"/>
    </location>
</feature>
<keyword evidence="2 4" id="KW-0863">Zinc-finger</keyword>
<keyword evidence="1" id="KW-0479">Metal-binding</keyword>
<dbReference type="InterPro" id="IPR000306">
    <property type="entry name" value="Znf_FYVE"/>
</dbReference>
<keyword evidence="3" id="KW-0862">Zinc</keyword>
<evidence type="ECO:0000256" key="1">
    <source>
        <dbReference type="ARBA" id="ARBA00022723"/>
    </source>
</evidence>
<dbReference type="SUPFAM" id="SSF54849">
    <property type="entry name" value="GroEL-intermediate domain like"/>
    <property type="match status" value="1"/>
</dbReference>